<keyword evidence="11" id="KW-1185">Reference proteome</keyword>
<evidence type="ECO:0000256" key="2">
    <source>
        <dbReference type="ARBA" id="ARBA00022670"/>
    </source>
</evidence>
<dbReference type="SMART" id="SM00645">
    <property type="entry name" value="Pept_C1"/>
    <property type="match status" value="1"/>
</dbReference>
<accession>A0AAN9AZY3</accession>
<dbReference type="Pfam" id="PF08246">
    <property type="entry name" value="Inhibitor_I29"/>
    <property type="match status" value="1"/>
</dbReference>
<dbReference type="PROSITE" id="PS00639">
    <property type="entry name" value="THIOL_PROTEASE_HIS"/>
    <property type="match status" value="1"/>
</dbReference>
<evidence type="ECO:0000256" key="4">
    <source>
        <dbReference type="ARBA" id="ARBA00022807"/>
    </source>
</evidence>
<dbReference type="CDD" id="cd02248">
    <property type="entry name" value="Peptidase_C1A"/>
    <property type="match status" value="1"/>
</dbReference>
<evidence type="ECO:0000259" key="9">
    <source>
        <dbReference type="SMART" id="SM00848"/>
    </source>
</evidence>
<evidence type="ECO:0000313" key="11">
    <source>
        <dbReference type="Proteomes" id="UP001374579"/>
    </source>
</evidence>
<dbReference type="AlphaFoldDB" id="A0AAN9AZY3"/>
<dbReference type="Pfam" id="PF00112">
    <property type="entry name" value="Peptidase_C1"/>
    <property type="match status" value="1"/>
</dbReference>
<sequence length="327" mass="36888">MTFIFFVLALGLASARDLDTEWELYKEKFNKVYRERHEEQFRRSVWEHHLQYIDNHNMEAKRGEHSFVLAVNRFADTPNKEFQKLMTGFRMRNESRTGGAKFSFPRDNLRDLPDTVDWRPEGYVTPVKDQAQCGACWAFSATGSLEGQWFKKTGQLVSLSEQNLVDCAKNGNIGCEGGLMELAFMYIGANDGVDTEESYPYEARDGECRFQRDQVGASVTGFVEIEAFSEIDQQAAVATVGPVSVAMDASRLSFQFYSSGVYYDADCSSGLLNHAVLAVGYGAQDGQDYWIMKNSWGTQWGDKGYFLMARNRDNNCGIATDSSFPTV</sequence>
<dbReference type="GO" id="GO:0008234">
    <property type="term" value="F:cysteine-type peptidase activity"/>
    <property type="evidence" value="ECO:0007669"/>
    <property type="project" value="UniProtKB-KW"/>
</dbReference>
<dbReference type="InterPro" id="IPR025660">
    <property type="entry name" value="Pept_his_AS"/>
</dbReference>
<reference evidence="10 11" key="1">
    <citation type="submission" date="2024-02" db="EMBL/GenBank/DDBJ databases">
        <title>Chromosome-scale genome assembly of the rough periwinkle Littorina saxatilis.</title>
        <authorList>
            <person name="De Jode A."/>
            <person name="Faria R."/>
            <person name="Formenti G."/>
            <person name="Sims Y."/>
            <person name="Smith T.P."/>
            <person name="Tracey A."/>
            <person name="Wood J.M.D."/>
            <person name="Zagrodzka Z.B."/>
            <person name="Johannesson K."/>
            <person name="Butlin R.K."/>
            <person name="Leder E.H."/>
        </authorList>
    </citation>
    <scope>NUCLEOTIDE SEQUENCE [LARGE SCALE GENOMIC DNA]</scope>
    <source>
        <strain evidence="10">Snail1</strain>
        <tissue evidence="10">Muscle</tissue>
    </source>
</reference>
<organism evidence="10 11">
    <name type="scientific">Littorina saxatilis</name>
    <dbReference type="NCBI Taxonomy" id="31220"/>
    <lineage>
        <taxon>Eukaryota</taxon>
        <taxon>Metazoa</taxon>
        <taxon>Spiralia</taxon>
        <taxon>Lophotrochozoa</taxon>
        <taxon>Mollusca</taxon>
        <taxon>Gastropoda</taxon>
        <taxon>Caenogastropoda</taxon>
        <taxon>Littorinimorpha</taxon>
        <taxon>Littorinoidea</taxon>
        <taxon>Littorinidae</taxon>
        <taxon>Littorina</taxon>
    </lineage>
</organism>
<evidence type="ECO:0000256" key="6">
    <source>
        <dbReference type="ARBA" id="ARBA00023157"/>
    </source>
</evidence>
<evidence type="ECO:0000256" key="7">
    <source>
        <dbReference type="SAM" id="SignalP"/>
    </source>
</evidence>
<evidence type="ECO:0000256" key="1">
    <source>
        <dbReference type="ARBA" id="ARBA00008455"/>
    </source>
</evidence>
<dbReference type="InterPro" id="IPR013128">
    <property type="entry name" value="Peptidase_C1A"/>
</dbReference>
<dbReference type="InterPro" id="IPR000169">
    <property type="entry name" value="Pept_cys_AS"/>
</dbReference>
<gene>
    <name evidence="10" type="ORF">V1264_005555</name>
</gene>
<feature type="domain" description="Peptidase C1A papain C-terminal" evidence="8">
    <location>
        <begin position="112"/>
        <end position="326"/>
    </location>
</feature>
<dbReference type="InterPro" id="IPR000668">
    <property type="entry name" value="Peptidase_C1A_C"/>
</dbReference>
<proteinExistence type="inferred from homology"/>
<evidence type="ECO:0000313" key="10">
    <source>
        <dbReference type="EMBL" id="KAK7096237.1"/>
    </source>
</evidence>
<evidence type="ECO:0000256" key="3">
    <source>
        <dbReference type="ARBA" id="ARBA00022801"/>
    </source>
</evidence>
<protein>
    <recommendedName>
        <fullName evidence="12">Cathepsin L</fullName>
    </recommendedName>
</protein>
<evidence type="ECO:0008006" key="12">
    <source>
        <dbReference type="Google" id="ProtNLM"/>
    </source>
</evidence>
<dbReference type="InterPro" id="IPR025661">
    <property type="entry name" value="Pept_asp_AS"/>
</dbReference>
<keyword evidence="4" id="KW-0788">Thiol protease</keyword>
<dbReference type="Proteomes" id="UP001374579">
    <property type="component" value="Unassembled WGS sequence"/>
</dbReference>
<comment type="similarity">
    <text evidence="1">Belongs to the peptidase C1 family.</text>
</comment>
<dbReference type="GO" id="GO:0006508">
    <property type="term" value="P:proteolysis"/>
    <property type="evidence" value="ECO:0007669"/>
    <property type="project" value="UniProtKB-KW"/>
</dbReference>
<feature type="chain" id="PRO_5042926961" description="Cathepsin L" evidence="7">
    <location>
        <begin position="16"/>
        <end position="327"/>
    </location>
</feature>
<keyword evidence="5" id="KW-0865">Zymogen</keyword>
<dbReference type="InterPro" id="IPR013201">
    <property type="entry name" value="Prot_inhib_I29"/>
</dbReference>
<dbReference type="Gene3D" id="3.90.70.10">
    <property type="entry name" value="Cysteine proteinases"/>
    <property type="match status" value="1"/>
</dbReference>
<dbReference type="InterPro" id="IPR039417">
    <property type="entry name" value="Peptidase_C1A_papain-like"/>
</dbReference>
<dbReference type="PANTHER" id="PTHR12411">
    <property type="entry name" value="CYSTEINE PROTEASE FAMILY C1-RELATED"/>
    <property type="match status" value="1"/>
</dbReference>
<dbReference type="PRINTS" id="PR00705">
    <property type="entry name" value="PAPAIN"/>
</dbReference>
<keyword evidence="6" id="KW-1015">Disulfide bond</keyword>
<name>A0AAN9AZY3_9CAEN</name>
<dbReference type="SMART" id="SM00848">
    <property type="entry name" value="Inhibitor_I29"/>
    <property type="match status" value="1"/>
</dbReference>
<keyword evidence="7" id="KW-0732">Signal</keyword>
<keyword evidence="3" id="KW-0378">Hydrolase</keyword>
<feature type="signal peptide" evidence="7">
    <location>
        <begin position="1"/>
        <end position="15"/>
    </location>
</feature>
<dbReference type="PROSITE" id="PS00139">
    <property type="entry name" value="THIOL_PROTEASE_CYS"/>
    <property type="match status" value="1"/>
</dbReference>
<dbReference type="SUPFAM" id="SSF54001">
    <property type="entry name" value="Cysteine proteinases"/>
    <property type="match status" value="1"/>
</dbReference>
<feature type="domain" description="Cathepsin propeptide inhibitor" evidence="9">
    <location>
        <begin position="22"/>
        <end position="82"/>
    </location>
</feature>
<evidence type="ECO:0000259" key="8">
    <source>
        <dbReference type="SMART" id="SM00645"/>
    </source>
</evidence>
<comment type="caution">
    <text evidence="10">The sequence shown here is derived from an EMBL/GenBank/DDBJ whole genome shotgun (WGS) entry which is preliminary data.</text>
</comment>
<keyword evidence="2" id="KW-0645">Protease</keyword>
<dbReference type="EMBL" id="JBAMIC010000014">
    <property type="protein sequence ID" value="KAK7096237.1"/>
    <property type="molecule type" value="Genomic_DNA"/>
</dbReference>
<dbReference type="FunFam" id="3.90.70.10:FF:000006">
    <property type="entry name" value="Cathepsin S"/>
    <property type="match status" value="1"/>
</dbReference>
<dbReference type="InterPro" id="IPR038765">
    <property type="entry name" value="Papain-like_cys_pep_sf"/>
</dbReference>
<dbReference type="PROSITE" id="PS00640">
    <property type="entry name" value="THIOL_PROTEASE_ASN"/>
    <property type="match status" value="1"/>
</dbReference>
<evidence type="ECO:0000256" key="5">
    <source>
        <dbReference type="ARBA" id="ARBA00023145"/>
    </source>
</evidence>